<reference evidence="1" key="1">
    <citation type="submission" date="2019-06" db="EMBL/GenBank/DDBJ databases">
        <title>Complete genome sequence of Methylogaea oryzae strain JCM16910.</title>
        <authorList>
            <person name="Asakawa S."/>
        </authorList>
    </citation>
    <scope>NUCLEOTIDE SEQUENCE</scope>
    <source>
        <strain evidence="1">E10</strain>
    </source>
</reference>
<evidence type="ECO:0000313" key="2">
    <source>
        <dbReference type="Proteomes" id="UP000824988"/>
    </source>
</evidence>
<dbReference type="AlphaFoldDB" id="A0A8D5AHK2"/>
<dbReference type="KEGG" id="moz:MoryE10_09670"/>
<protein>
    <submittedName>
        <fullName evidence="1">Uncharacterized protein</fullName>
    </submittedName>
</protein>
<gene>
    <name evidence="1" type="ORF">MoryE10_09670</name>
</gene>
<dbReference type="RefSeq" id="WP_054774305.1">
    <property type="nucleotide sequence ID" value="NZ_AP019782.1"/>
</dbReference>
<accession>A0A8D5AHK2</accession>
<sequence>MKSTMPTRHDRNQAVADKILVAMQAVDELGRRGFAIADDGVDVTGNTPIIRVRHSRHCDSLPGECLARSDGPKEHWSAPFKGCTVVWTVRFGQGEVVAFPTRRVAL</sequence>
<proteinExistence type="predicted"/>
<keyword evidence="2" id="KW-1185">Reference proteome</keyword>
<evidence type="ECO:0000313" key="1">
    <source>
        <dbReference type="EMBL" id="BBL70361.1"/>
    </source>
</evidence>
<organism evidence="1 2">
    <name type="scientific">Methylogaea oryzae</name>
    <dbReference type="NCBI Taxonomy" id="1295382"/>
    <lineage>
        <taxon>Bacteria</taxon>
        <taxon>Pseudomonadati</taxon>
        <taxon>Pseudomonadota</taxon>
        <taxon>Gammaproteobacteria</taxon>
        <taxon>Methylococcales</taxon>
        <taxon>Methylococcaceae</taxon>
        <taxon>Methylogaea</taxon>
    </lineage>
</organism>
<dbReference type="EMBL" id="AP019782">
    <property type="protein sequence ID" value="BBL70361.1"/>
    <property type="molecule type" value="Genomic_DNA"/>
</dbReference>
<dbReference type="Proteomes" id="UP000824988">
    <property type="component" value="Chromosome"/>
</dbReference>
<name>A0A8D5AHK2_9GAMM</name>